<dbReference type="Gene3D" id="2.60.120.1440">
    <property type="match status" value="1"/>
</dbReference>
<feature type="transmembrane region" description="Helical" evidence="1">
    <location>
        <begin position="79"/>
        <end position="102"/>
    </location>
</feature>
<dbReference type="Pfam" id="PF16344">
    <property type="entry name" value="FecR_C"/>
    <property type="match status" value="1"/>
</dbReference>
<reference evidence="4 7" key="2">
    <citation type="submission" date="2020-08" db="EMBL/GenBank/DDBJ databases">
        <title>Genome public.</title>
        <authorList>
            <person name="Liu C."/>
            <person name="Sun Q."/>
        </authorList>
    </citation>
    <scope>NUCLEOTIDE SEQUENCE [LARGE SCALE GENOMIC DNA]</scope>
    <source>
        <strain evidence="4 7">426_9</strain>
    </source>
</reference>
<dbReference type="PANTHER" id="PTHR30273:SF2">
    <property type="entry name" value="PROTEIN FECR"/>
    <property type="match status" value="1"/>
</dbReference>
<keyword evidence="1" id="KW-0812">Transmembrane</keyword>
<keyword evidence="1" id="KW-1133">Transmembrane helix</keyword>
<dbReference type="Pfam" id="PF04773">
    <property type="entry name" value="FecR"/>
    <property type="match status" value="1"/>
</dbReference>
<dbReference type="PANTHER" id="PTHR30273">
    <property type="entry name" value="PERIPLASMIC SIGNAL SENSOR AND SIGMA FACTOR ACTIVATOR FECR-RELATED"/>
    <property type="match status" value="1"/>
</dbReference>
<dbReference type="EMBL" id="JACRTI010000075">
    <property type="protein sequence ID" value="MBC8603707.1"/>
    <property type="molecule type" value="Genomic_DNA"/>
</dbReference>
<evidence type="ECO:0000259" key="3">
    <source>
        <dbReference type="Pfam" id="PF16344"/>
    </source>
</evidence>
<keyword evidence="7" id="KW-1185">Reference proteome</keyword>
<dbReference type="AlphaFoldDB" id="A0A3D8H982"/>
<reference evidence="5 6" key="1">
    <citation type="submission" date="2018-07" db="EMBL/GenBank/DDBJ databases">
        <title>Parabacteroides acidifaciens nov. sp., isolated from human feces.</title>
        <authorList>
            <person name="Wang Y.J."/>
        </authorList>
    </citation>
    <scope>NUCLEOTIDE SEQUENCE [LARGE SCALE GENOMIC DNA]</scope>
    <source>
        <strain evidence="5 6">426-9</strain>
    </source>
</reference>
<evidence type="ECO:0000259" key="2">
    <source>
        <dbReference type="Pfam" id="PF04773"/>
    </source>
</evidence>
<evidence type="ECO:0000313" key="7">
    <source>
        <dbReference type="Proteomes" id="UP000629596"/>
    </source>
</evidence>
<name>A0A3D8H982_9BACT</name>
<organism evidence="5 6">
    <name type="scientific">Parabacteroides acidifaciens</name>
    <dbReference type="NCBI Taxonomy" id="2290935"/>
    <lineage>
        <taxon>Bacteria</taxon>
        <taxon>Pseudomonadati</taxon>
        <taxon>Bacteroidota</taxon>
        <taxon>Bacteroidia</taxon>
        <taxon>Bacteroidales</taxon>
        <taxon>Tannerellaceae</taxon>
        <taxon>Parabacteroides</taxon>
    </lineage>
</organism>
<gene>
    <name evidence="5" type="ORF">DWU89_18995</name>
    <name evidence="4" type="ORF">H8784_18525</name>
</gene>
<dbReference type="PIRSF" id="PIRSF018266">
    <property type="entry name" value="FecR"/>
    <property type="match status" value="1"/>
</dbReference>
<dbReference type="InterPro" id="IPR032508">
    <property type="entry name" value="FecR_C"/>
</dbReference>
<comment type="caution">
    <text evidence="5">The sequence shown here is derived from an EMBL/GenBank/DDBJ whole genome shotgun (WGS) entry which is preliminary data.</text>
</comment>
<evidence type="ECO:0000313" key="4">
    <source>
        <dbReference type="EMBL" id="MBC8603707.1"/>
    </source>
</evidence>
<dbReference type="Proteomes" id="UP000629596">
    <property type="component" value="Unassembled WGS sequence"/>
</dbReference>
<feature type="domain" description="Protein FecR C-terminal" evidence="3">
    <location>
        <begin position="260"/>
        <end position="327"/>
    </location>
</feature>
<evidence type="ECO:0000313" key="5">
    <source>
        <dbReference type="EMBL" id="RDU47549.1"/>
    </source>
</evidence>
<protein>
    <submittedName>
        <fullName evidence="5">DUF4974 domain-containing protein</fullName>
    </submittedName>
    <submittedName>
        <fullName evidence="4">FecR domain-containing protein</fullName>
    </submittedName>
</protein>
<proteinExistence type="predicted"/>
<dbReference type="Gene3D" id="3.55.50.30">
    <property type="match status" value="1"/>
</dbReference>
<feature type="domain" description="FecR protein" evidence="2">
    <location>
        <begin position="122"/>
        <end position="215"/>
    </location>
</feature>
<evidence type="ECO:0000256" key="1">
    <source>
        <dbReference type="SAM" id="Phobius"/>
    </source>
</evidence>
<dbReference type="EMBL" id="QREV01000075">
    <property type="protein sequence ID" value="RDU47549.1"/>
    <property type="molecule type" value="Genomic_DNA"/>
</dbReference>
<accession>A0A3D8H982</accession>
<dbReference type="RefSeq" id="WP_115501206.1">
    <property type="nucleotide sequence ID" value="NZ_JACRTI010000075.1"/>
</dbReference>
<sequence>MNDIVLKYLRGDASEEEKEQLLDWLRESEVNKQSFSEIRDRWLETEETPVSDRDYVKQAFARFAAEVEKKEQKRKQLRLSFFVKVAASVALLLVCSLGSYFAGQKRFFNLSPEEQLVMNRVIMGKDSKGSVTLPDGTTAWLNANSVLVYPEHFQAGKRQVKLEGEGYFEVVRDEQAPFFVETDGMTVNVLGTHFNVRNYKNRETVETALLSGKVEVFLPGLDKGIILKPNQKISCNKQSGTYNLAEVDASDYIIWIGDKLVCTNEKLSVVLHRMKHWYNLDIECRKGVPLDQRLSLTIRKESPEEILKLLTLISPIRYTIDGDKIIISPK</sequence>
<dbReference type="InterPro" id="IPR012373">
    <property type="entry name" value="Ferrdict_sens_TM"/>
</dbReference>
<dbReference type="InterPro" id="IPR006860">
    <property type="entry name" value="FecR"/>
</dbReference>
<dbReference type="GO" id="GO:0016989">
    <property type="term" value="F:sigma factor antagonist activity"/>
    <property type="evidence" value="ECO:0007669"/>
    <property type="project" value="TreeGrafter"/>
</dbReference>
<dbReference type="Proteomes" id="UP000256321">
    <property type="component" value="Unassembled WGS sequence"/>
</dbReference>
<dbReference type="FunFam" id="2.60.120.1440:FF:000001">
    <property type="entry name" value="Putative anti-sigma factor"/>
    <property type="match status" value="1"/>
</dbReference>
<evidence type="ECO:0000313" key="6">
    <source>
        <dbReference type="Proteomes" id="UP000256321"/>
    </source>
</evidence>
<keyword evidence="1" id="KW-0472">Membrane</keyword>